<evidence type="ECO:0000313" key="2">
    <source>
        <dbReference type="EMBL" id="CAA7022106.1"/>
    </source>
</evidence>
<name>A0A6D2HYD0_9BRAS</name>
<keyword evidence="3" id="KW-1185">Reference proteome</keyword>
<sequence length="214" mass="24585">MGSEENGCRSVLGGRAEIDTRAPFGSVKEAVALFGEKVLAGEIYARLREIRTKETNSTPNPQSRLRSLTLELEQTKETLTKTLQLNTILSNRIKILRQELEHGREEIQRLNRMTSRRLDNPEIEELKFVEQDQTKTSKDVEEEVVTTEELEKRRLVTFASSPLLTRVMSTVEVDEKERKKKENVLERVFSVKKTKSKKGFAPFMGWFRATRGGD</sequence>
<gene>
    <name evidence="2" type="ORF">MERR_LOCUS9341</name>
</gene>
<accession>A0A6D2HYD0</accession>
<evidence type="ECO:0000256" key="1">
    <source>
        <dbReference type="SAM" id="Coils"/>
    </source>
</evidence>
<dbReference type="EMBL" id="CACVBM020000666">
    <property type="protein sequence ID" value="CAA7022106.1"/>
    <property type="molecule type" value="Genomic_DNA"/>
</dbReference>
<feature type="coiled-coil region" evidence="1">
    <location>
        <begin position="86"/>
        <end position="113"/>
    </location>
</feature>
<comment type="caution">
    <text evidence="2">The sequence shown here is derived from an EMBL/GenBank/DDBJ whole genome shotgun (WGS) entry which is preliminary data.</text>
</comment>
<protein>
    <recommendedName>
        <fullName evidence="4">WEB family protein</fullName>
    </recommendedName>
</protein>
<dbReference type="AlphaFoldDB" id="A0A6D2HYD0"/>
<keyword evidence="1" id="KW-0175">Coiled coil</keyword>
<dbReference type="Proteomes" id="UP000467841">
    <property type="component" value="Unassembled WGS sequence"/>
</dbReference>
<evidence type="ECO:0000313" key="3">
    <source>
        <dbReference type="Proteomes" id="UP000467841"/>
    </source>
</evidence>
<dbReference type="OrthoDB" id="4585693at2759"/>
<organism evidence="2 3">
    <name type="scientific">Microthlaspi erraticum</name>
    <dbReference type="NCBI Taxonomy" id="1685480"/>
    <lineage>
        <taxon>Eukaryota</taxon>
        <taxon>Viridiplantae</taxon>
        <taxon>Streptophyta</taxon>
        <taxon>Embryophyta</taxon>
        <taxon>Tracheophyta</taxon>
        <taxon>Spermatophyta</taxon>
        <taxon>Magnoliopsida</taxon>
        <taxon>eudicotyledons</taxon>
        <taxon>Gunneridae</taxon>
        <taxon>Pentapetalae</taxon>
        <taxon>rosids</taxon>
        <taxon>malvids</taxon>
        <taxon>Brassicales</taxon>
        <taxon>Brassicaceae</taxon>
        <taxon>Coluteocarpeae</taxon>
        <taxon>Microthlaspi</taxon>
    </lineage>
</organism>
<proteinExistence type="predicted"/>
<evidence type="ECO:0008006" key="4">
    <source>
        <dbReference type="Google" id="ProtNLM"/>
    </source>
</evidence>
<reference evidence="2" key="1">
    <citation type="submission" date="2020-01" db="EMBL/GenBank/DDBJ databases">
        <authorList>
            <person name="Mishra B."/>
        </authorList>
    </citation>
    <scope>NUCLEOTIDE SEQUENCE [LARGE SCALE GENOMIC DNA]</scope>
</reference>